<reference evidence="2" key="1">
    <citation type="journal article" date="2020" name="Nature">
        <title>Giant virus diversity and host interactions through global metagenomics.</title>
        <authorList>
            <person name="Schulz F."/>
            <person name="Roux S."/>
            <person name="Paez-Espino D."/>
            <person name="Jungbluth S."/>
            <person name="Walsh D.A."/>
            <person name="Denef V.J."/>
            <person name="McMahon K.D."/>
            <person name="Konstantinidis K.T."/>
            <person name="Eloe-Fadrosh E.A."/>
            <person name="Kyrpides N.C."/>
            <person name="Woyke T."/>
        </authorList>
    </citation>
    <scope>NUCLEOTIDE SEQUENCE</scope>
    <source>
        <strain evidence="2">GVMAG-M-3300025860-20</strain>
    </source>
</reference>
<feature type="transmembrane region" description="Helical" evidence="1">
    <location>
        <begin position="127"/>
        <end position="146"/>
    </location>
</feature>
<proteinExistence type="predicted"/>
<organism evidence="2">
    <name type="scientific">viral metagenome</name>
    <dbReference type="NCBI Taxonomy" id="1070528"/>
    <lineage>
        <taxon>unclassified sequences</taxon>
        <taxon>metagenomes</taxon>
        <taxon>organismal metagenomes</taxon>
    </lineage>
</organism>
<accession>A0A6C0J6X6</accession>
<keyword evidence="1" id="KW-1133">Transmembrane helix</keyword>
<dbReference type="EMBL" id="MN740334">
    <property type="protein sequence ID" value="QHU01033.1"/>
    <property type="molecule type" value="Genomic_DNA"/>
</dbReference>
<feature type="transmembrane region" description="Helical" evidence="1">
    <location>
        <begin position="88"/>
        <end position="107"/>
    </location>
</feature>
<keyword evidence="1" id="KW-0812">Transmembrane</keyword>
<evidence type="ECO:0000313" key="2">
    <source>
        <dbReference type="EMBL" id="QHU01033.1"/>
    </source>
</evidence>
<name>A0A6C0J6X6_9ZZZZ</name>
<evidence type="ECO:0000256" key="1">
    <source>
        <dbReference type="SAM" id="Phobius"/>
    </source>
</evidence>
<sequence length="168" mass="19350">MNVIKVIMSTTIQIIKYIHNNIPISVLIGMSMMNRYVFEGTTCSKALKNSAIITFIVLSILNFIWTAVRCKHDFLLNYPHTGNKWKNYAVLQCIISMLSFFSLNYYIHKGVPFNCFIPYNKTLADTLFYLSFSVIITISYVEHISWKKIPGVIFPYIADDDTVIEANL</sequence>
<keyword evidence="1" id="KW-0472">Membrane</keyword>
<protein>
    <submittedName>
        <fullName evidence="2">Uncharacterized protein</fullName>
    </submittedName>
</protein>
<feature type="transmembrane region" description="Helical" evidence="1">
    <location>
        <begin position="50"/>
        <end position="68"/>
    </location>
</feature>
<dbReference type="AlphaFoldDB" id="A0A6C0J6X6"/>